<dbReference type="KEGG" id="rdi:CMV14_15485"/>
<keyword evidence="2" id="KW-1185">Reference proteome</keyword>
<dbReference type="OrthoDB" id="7507752at2"/>
<gene>
    <name evidence="1" type="ORF">COO09_17395</name>
</gene>
<organism evidence="1 2">
    <name type="scientific">Rhizorhabdus dicambivorans</name>
    <dbReference type="NCBI Taxonomy" id="1850238"/>
    <lineage>
        <taxon>Bacteria</taxon>
        <taxon>Pseudomonadati</taxon>
        <taxon>Pseudomonadota</taxon>
        <taxon>Alphaproteobacteria</taxon>
        <taxon>Sphingomonadales</taxon>
        <taxon>Sphingomonadaceae</taxon>
        <taxon>Rhizorhabdus</taxon>
    </lineage>
</organism>
<dbReference type="EMBL" id="NWUF01000020">
    <property type="protein sequence ID" value="PCE40974.1"/>
    <property type="molecule type" value="Genomic_DNA"/>
</dbReference>
<evidence type="ECO:0000313" key="1">
    <source>
        <dbReference type="EMBL" id="PCE40974.1"/>
    </source>
</evidence>
<dbReference type="RefSeq" id="WP_066969438.1">
    <property type="nucleotide sequence ID" value="NZ_CP023449.1"/>
</dbReference>
<sequence length="75" mass="8531">MNAHQLIDLLLSRLVRAHGGERRRWRLVIGPVRIHSVETHPHCNWSVAPSGSARETGLVERLLDEVRVSHPIVSR</sequence>
<dbReference type="Proteomes" id="UP000218934">
    <property type="component" value="Unassembled WGS sequence"/>
</dbReference>
<protein>
    <submittedName>
        <fullName evidence="1">Uncharacterized protein</fullName>
    </submittedName>
</protein>
<name>A0A2A4FTF1_9SPHN</name>
<proteinExistence type="predicted"/>
<comment type="caution">
    <text evidence="1">The sequence shown here is derived from an EMBL/GenBank/DDBJ whole genome shotgun (WGS) entry which is preliminary data.</text>
</comment>
<reference evidence="1 2" key="1">
    <citation type="submission" date="2017-09" db="EMBL/GenBank/DDBJ databases">
        <title>The Catabolism of 3,6-Dichlorosalicylic acid is Initiated by the Cytochrome P450 Monooxygenase DsmABC in Rhizorhabdus dicambivorans Ndbn-20.</title>
        <authorList>
            <person name="Na L."/>
        </authorList>
    </citation>
    <scope>NUCLEOTIDE SEQUENCE [LARGE SCALE GENOMIC DNA]</scope>
    <source>
        <strain evidence="1 2">Ndbn-20m</strain>
    </source>
</reference>
<accession>A0A2A4FTF1</accession>
<evidence type="ECO:0000313" key="2">
    <source>
        <dbReference type="Proteomes" id="UP000218934"/>
    </source>
</evidence>
<dbReference type="AlphaFoldDB" id="A0A2A4FTF1"/>